<feature type="compositionally biased region" description="Basic and acidic residues" evidence="1">
    <location>
        <begin position="695"/>
        <end position="706"/>
    </location>
</feature>
<accession>A0A1C6WMB7</accession>
<evidence type="ECO:0000256" key="1">
    <source>
        <dbReference type="SAM" id="MobiDB-lite"/>
    </source>
</evidence>
<proteinExistence type="predicted"/>
<feature type="region of interest" description="Disordered" evidence="1">
    <location>
        <begin position="645"/>
        <end position="801"/>
    </location>
</feature>
<reference evidence="3" key="1">
    <citation type="submission" date="2016-08" db="EMBL/GenBank/DDBJ databases">
        <authorList>
            <consortium name="Pathogen Informatics"/>
        </authorList>
    </citation>
    <scope>NUCLEOTIDE SEQUENCE</scope>
    <source>
        <strain evidence="3">AJ</strain>
    </source>
</reference>
<feature type="compositionally biased region" description="Polar residues" evidence="1">
    <location>
        <begin position="472"/>
        <end position="482"/>
    </location>
</feature>
<protein>
    <submittedName>
        <fullName evidence="3">CIR protein</fullName>
    </submittedName>
</protein>
<evidence type="ECO:0000256" key="2">
    <source>
        <dbReference type="SAM" id="Phobius"/>
    </source>
</evidence>
<keyword evidence="2" id="KW-0472">Membrane</keyword>
<feature type="compositionally biased region" description="Basic and acidic residues" evidence="1">
    <location>
        <begin position="390"/>
        <end position="403"/>
    </location>
</feature>
<keyword evidence="2" id="KW-1133">Transmembrane helix</keyword>
<feature type="compositionally biased region" description="Polar residues" evidence="1">
    <location>
        <begin position="722"/>
        <end position="731"/>
    </location>
</feature>
<gene>
    <name evidence="3" type="ORF">PCHAJ_000522800</name>
</gene>
<feature type="compositionally biased region" description="Low complexity" evidence="1">
    <location>
        <begin position="405"/>
        <end position="421"/>
    </location>
</feature>
<keyword evidence="2" id="KW-0812">Transmembrane</keyword>
<feature type="compositionally biased region" description="Low complexity" evidence="1">
    <location>
        <begin position="732"/>
        <end position="755"/>
    </location>
</feature>
<feature type="compositionally biased region" description="Gly residues" evidence="1">
    <location>
        <begin position="486"/>
        <end position="512"/>
    </location>
</feature>
<feature type="compositionally biased region" description="Polar residues" evidence="1">
    <location>
        <begin position="310"/>
        <end position="330"/>
    </location>
</feature>
<feature type="compositionally biased region" description="Basic and acidic residues" evidence="1">
    <location>
        <begin position="453"/>
        <end position="467"/>
    </location>
</feature>
<dbReference type="Proteomes" id="UP000507163">
    <property type="component" value="Unassembled WGS sequence"/>
</dbReference>
<organism evidence="3">
    <name type="scientific">Plasmodium chabaudi chabaudi</name>
    <dbReference type="NCBI Taxonomy" id="31271"/>
    <lineage>
        <taxon>Eukaryota</taxon>
        <taxon>Sar</taxon>
        <taxon>Alveolata</taxon>
        <taxon>Apicomplexa</taxon>
        <taxon>Aconoidasida</taxon>
        <taxon>Haemosporida</taxon>
        <taxon>Plasmodiidae</taxon>
        <taxon>Plasmodium</taxon>
        <taxon>Plasmodium (Vinckeia)</taxon>
    </lineage>
</organism>
<dbReference type="AlphaFoldDB" id="A0A1C6WMB7"/>
<feature type="transmembrane region" description="Helical" evidence="2">
    <location>
        <begin position="820"/>
        <end position="842"/>
    </location>
</feature>
<feature type="non-terminal residue" evidence="3">
    <location>
        <position position="887"/>
    </location>
</feature>
<feature type="region of interest" description="Disordered" evidence="1">
    <location>
        <begin position="252"/>
        <end position="574"/>
    </location>
</feature>
<name>A0A1C6WMB7_PLACU</name>
<feature type="compositionally biased region" description="Polar residues" evidence="1">
    <location>
        <begin position="370"/>
        <end position="389"/>
    </location>
</feature>
<dbReference type="Pfam" id="PF06022">
    <property type="entry name" value="Cir_Bir_Yir"/>
    <property type="match status" value="1"/>
</dbReference>
<feature type="compositionally biased region" description="Polar residues" evidence="1">
    <location>
        <begin position="422"/>
        <end position="442"/>
    </location>
</feature>
<feature type="compositionally biased region" description="Gly residues" evidence="1">
    <location>
        <begin position="548"/>
        <end position="557"/>
    </location>
</feature>
<feature type="compositionally biased region" description="Low complexity" evidence="1">
    <location>
        <begin position="708"/>
        <end position="721"/>
    </location>
</feature>
<feature type="compositionally biased region" description="Basic and acidic residues" evidence="1">
    <location>
        <begin position="677"/>
        <end position="686"/>
    </location>
</feature>
<evidence type="ECO:0000313" key="3">
    <source>
        <dbReference type="EMBL" id="SCL89807.1"/>
    </source>
</evidence>
<dbReference type="InterPro" id="IPR006477">
    <property type="entry name" value="Yir_bir_cir"/>
</dbReference>
<dbReference type="EMBL" id="FMIL01000316">
    <property type="protein sequence ID" value="SCL89807.1"/>
    <property type="molecule type" value="Genomic_DNA"/>
</dbReference>
<feature type="compositionally biased region" description="Basic and acidic residues" evidence="1">
    <location>
        <begin position="275"/>
        <end position="288"/>
    </location>
</feature>
<sequence length="887" mass="95887">MSKHKQMCKLLLEGDSYFNDENVDTEKINKDITIKGYCRNGSCKTNEESIDALAAYIFKKFKDSIKVKQRYNNYDECLLMWISDKLFKMHLKSIDKKDVNNYMDGTTLNEAYKNYLEKYKGIFDYWAFLDMIKGLKEANLKYMSEYYKLLSHICKVITYYNDKGAESKQFSKNSIGCRRQYKTLYNNIYECKSYLNLLNKLKGIYDDFRSYAFKKNGSNNNLAAKLQTLTTPNGVEMDAVRGFKTYDISNTKCKRKVKKKADPKKPDSPGLPPSSKEEPPPQPQKKDSPSPPPPSGQLKNSQHETPPSPQGSNVLPKTKEGGSNPQNGQGASKIESMDSESSKSNTGGASGDARNPNSENRGPDGELNDPISSGAESGNMDNGVNGSESSEGKSPDGTSKRTNDAGTSPPGPQASSQSAGSENQGNMDGDTQSVQKNGTNTPKGIDAGPGNTKDNENIEESGKKDSNDVAGKQNTHPESGSPSSGTGNGDSNEGGAGLGAGGQDSETGGGQGSQVRDSGSGTSGGSGSDTDNQEGGTGGDKENQEGPDGSGNDGGGTDSTPGEKEPQNTPWPSFDIKPYIYMIASKGMEQINNASKLFNEHKEKITDAIDNINSLYNTSVSNLKTTFINFTEFFNNFINNLTIDSKQVEDPPDSGDKQSGSGGTGDDPPTPNAPSEGPKDSDDNKPGSDGTEGDPPTRDDPSKPQKDPPQQDLPQQNPHQPSSDASKTSQGSQDQHNSQTTQNSSTSQTSLLPSSKEQAQEQKLPQDPSGNQNSDRTDKEGPQKLVPASVTKQENPGTELKGNEITKIGGSYVLKEYKQFVILTIVLLVPIALAIMYQYLSFGRRKKLKGKKNMKKVINLFGANKTTKTVINSSDGKKQIQIIIKSS</sequence>
<feature type="compositionally biased region" description="Basic residues" evidence="1">
    <location>
        <begin position="252"/>
        <end position="262"/>
    </location>
</feature>